<evidence type="ECO:0000259" key="1">
    <source>
        <dbReference type="Pfam" id="PF13456"/>
    </source>
</evidence>
<name>A0ABQ7DCQ4_BRACR</name>
<feature type="domain" description="Reverse transcriptase zinc-binding" evidence="2">
    <location>
        <begin position="57"/>
        <end position="149"/>
    </location>
</feature>
<evidence type="ECO:0008006" key="5">
    <source>
        <dbReference type="Google" id="ProtNLM"/>
    </source>
</evidence>
<gene>
    <name evidence="3" type="ORF">DY000_02030932</name>
</gene>
<dbReference type="InterPro" id="IPR036397">
    <property type="entry name" value="RNaseH_sf"/>
</dbReference>
<dbReference type="InterPro" id="IPR012337">
    <property type="entry name" value="RNaseH-like_sf"/>
</dbReference>
<evidence type="ECO:0000259" key="2">
    <source>
        <dbReference type="Pfam" id="PF13966"/>
    </source>
</evidence>
<dbReference type="InterPro" id="IPR002156">
    <property type="entry name" value="RNaseH_domain"/>
</dbReference>
<dbReference type="Gene3D" id="3.30.420.10">
    <property type="entry name" value="Ribonuclease H-like superfamily/Ribonuclease H"/>
    <property type="match status" value="1"/>
</dbReference>
<dbReference type="PANTHER" id="PTHR34146">
    <property type="entry name" value="POLYNUCLEOTIDYL TRANSFERASE, RIBONUCLEASE H-LIKE SUPERFAMILY PROTEIN-RELATED"/>
    <property type="match status" value="1"/>
</dbReference>
<dbReference type="InterPro" id="IPR026960">
    <property type="entry name" value="RVT-Znf"/>
</dbReference>
<evidence type="ECO:0000313" key="3">
    <source>
        <dbReference type="EMBL" id="KAF3575978.1"/>
    </source>
</evidence>
<organism evidence="3 4">
    <name type="scientific">Brassica cretica</name>
    <name type="common">Mustard</name>
    <dbReference type="NCBI Taxonomy" id="69181"/>
    <lineage>
        <taxon>Eukaryota</taxon>
        <taxon>Viridiplantae</taxon>
        <taxon>Streptophyta</taxon>
        <taxon>Embryophyta</taxon>
        <taxon>Tracheophyta</taxon>
        <taxon>Spermatophyta</taxon>
        <taxon>Magnoliopsida</taxon>
        <taxon>eudicotyledons</taxon>
        <taxon>Gunneridae</taxon>
        <taxon>Pentapetalae</taxon>
        <taxon>rosids</taxon>
        <taxon>malvids</taxon>
        <taxon>Brassicales</taxon>
        <taxon>Brassicaceae</taxon>
        <taxon>Brassiceae</taxon>
        <taxon>Brassica</taxon>
    </lineage>
</organism>
<dbReference type="PANTHER" id="PTHR34146:SF11">
    <property type="entry name" value="RIBONUCLEASE H-LIKE SUPERFAMILY PROTEIN"/>
    <property type="match status" value="1"/>
</dbReference>
<dbReference type="InterPro" id="IPR044730">
    <property type="entry name" value="RNase_H-like_dom_plant"/>
</dbReference>
<keyword evidence="4" id="KW-1185">Reference proteome</keyword>
<comment type="caution">
    <text evidence="3">The sequence shown here is derived from an EMBL/GenBank/DDBJ whole genome shotgun (WGS) entry which is preliminary data.</text>
</comment>
<dbReference type="CDD" id="cd06222">
    <property type="entry name" value="RNase_H_like"/>
    <property type="match status" value="1"/>
</dbReference>
<dbReference type="Pfam" id="PF13456">
    <property type="entry name" value="RVT_3"/>
    <property type="match status" value="1"/>
</dbReference>
<sequence>MSRIKDKCEISEDKHEDRGKMEYFHDAINPTEGRKGKSKPLLGESIRMSKLKAQSEYSTKSGYRAQSDTLILKEVHDLATSQDWFANVWELNTPEKIKVFLWNSLHDALPVGEQFSIRNITLSSQCPQCTEAELVLCMLFTCGYSQEVWRLSPLATNFEPSLTTTTCEGLDLFRRILSLPPIILGPATREAREWASSQEPLPKSLFTALRINQDPTIDPNRTRMYTDADWNPSMMCAGLAWIIEDAESSSSHSATSSFVTSPLIAEILMTRNAMISALHCGINSLSVLSDSQVLINLVKSRGRHLQIAVLLNDIYLFFPLFNAIQFKFIPRLDNSRADSVAK</sequence>
<dbReference type="Proteomes" id="UP000266723">
    <property type="component" value="Unassembled WGS sequence"/>
</dbReference>
<evidence type="ECO:0000313" key="4">
    <source>
        <dbReference type="Proteomes" id="UP000266723"/>
    </source>
</evidence>
<accession>A0ABQ7DCQ4</accession>
<feature type="domain" description="RNase H type-1" evidence="1">
    <location>
        <begin position="227"/>
        <end position="342"/>
    </location>
</feature>
<proteinExistence type="predicted"/>
<dbReference type="EMBL" id="QGKV02000649">
    <property type="protein sequence ID" value="KAF3575978.1"/>
    <property type="molecule type" value="Genomic_DNA"/>
</dbReference>
<dbReference type="Pfam" id="PF13966">
    <property type="entry name" value="zf-RVT"/>
    <property type="match status" value="1"/>
</dbReference>
<reference evidence="3 4" key="1">
    <citation type="journal article" date="2020" name="BMC Genomics">
        <title>Intraspecific diversification of the crop wild relative Brassica cretica Lam. using demographic model selection.</title>
        <authorList>
            <person name="Kioukis A."/>
            <person name="Michalopoulou V.A."/>
            <person name="Briers L."/>
            <person name="Pirintsos S."/>
            <person name="Studholme D.J."/>
            <person name="Pavlidis P."/>
            <person name="Sarris P.F."/>
        </authorList>
    </citation>
    <scope>NUCLEOTIDE SEQUENCE [LARGE SCALE GENOMIC DNA]</scope>
    <source>
        <strain evidence="4">cv. PFS-1207/04</strain>
    </source>
</reference>
<protein>
    <recommendedName>
        <fullName evidence="5">RNase H type-1 domain-containing protein</fullName>
    </recommendedName>
</protein>
<dbReference type="SUPFAM" id="SSF53098">
    <property type="entry name" value="Ribonuclease H-like"/>
    <property type="match status" value="1"/>
</dbReference>